<evidence type="ECO:0000313" key="2">
    <source>
        <dbReference type="Proteomes" id="UP000604046"/>
    </source>
</evidence>
<dbReference type="Proteomes" id="UP000604046">
    <property type="component" value="Unassembled WGS sequence"/>
</dbReference>
<organism evidence="1 2">
    <name type="scientific">Symbiodinium natans</name>
    <dbReference type="NCBI Taxonomy" id="878477"/>
    <lineage>
        <taxon>Eukaryota</taxon>
        <taxon>Sar</taxon>
        <taxon>Alveolata</taxon>
        <taxon>Dinophyceae</taxon>
        <taxon>Suessiales</taxon>
        <taxon>Symbiodiniaceae</taxon>
        <taxon>Symbiodinium</taxon>
    </lineage>
</organism>
<gene>
    <name evidence="1" type="ORF">SNAT2548_LOCUS29289</name>
</gene>
<keyword evidence="2" id="KW-1185">Reference proteome</keyword>
<sequence>MHRLPARCLAPVLQRAGGAWGFRGFSTLKKISELPSVKKKETGYFGVEWAIGRKPTEMNSMDVELPKEPFDPRPYKVHVRKYPGIVSGLGAEYFYREDQRNPLTYYHLRCPAAGDTVLVGATDARAAQARTIDNYVKERTRGFAVQLILEGRGVKAYFEPKYPFLKVRLGVGAKVKDLTEYEMKGTDLPISR</sequence>
<proteinExistence type="predicted"/>
<dbReference type="OrthoDB" id="407066at2759"/>
<dbReference type="AlphaFoldDB" id="A0A812TGZ4"/>
<accession>A0A812TGZ4</accession>
<comment type="caution">
    <text evidence="1">The sequence shown here is derived from an EMBL/GenBank/DDBJ whole genome shotgun (WGS) entry which is preliminary data.</text>
</comment>
<reference evidence="1" key="1">
    <citation type="submission" date="2021-02" db="EMBL/GenBank/DDBJ databases">
        <authorList>
            <person name="Dougan E. K."/>
            <person name="Rhodes N."/>
            <person name="Thang M."/>
            <person name="Chan C."/>
        </authorList>
    </citation>
    <scope>NUCLEOTIDE SEQUENCE</scope>
</reference>
<evidence type="ECO:0000313" key="1">
    <source>
        <dbReference type="EMBL" id="CAE7523228.1"/>
    </source>
</evidence>
<protein>
    <submittedName>
        <fullName evidence="1">Uncharacterized protein</fullName>
    </submittedName>
</protein>
<name>A0A812TGZ4_9DINO</name>
<dbReference type="EMBL" id="CAJNDS010002550">
    <property type="protein sequence ID" value="CAE7523228.1"/>
    <property type="molecule type" value="Genomic_DNA"/>
</dbReference>